<dbReference type="EMBL" id="JAGSPK010000005">
    <property type="protein sequence ID" value="MBR7793775.1"/>
    <property type="molecule type" value="Genomic_DNA"/>
</dbReference>
<sequence>MASVVDTSVKFFHSGMLSAPPLNGTAGSMLILLQACLVDGFGLKSADSLTITANVATINFSSPHSAEVDVVVIIDGASPAALNGEQKVTAITANSISFKTSGLADQSATGSISMKLAPAGWSKIFSDVNLAAFKSANVEATGMILRVDDTNAKFARVVGYEVMTDVNTGTNKFPTETQQAGGLYWTKSSTADSAPRIWSLFADSKTIIFNRYPIGNMLTHSELSTFGDLVAAKSGDAFSSVISGSASDASSGNIPALSNNFYSDPSPAAVYAARSYTGLGTSQQLLRSFQTLTTALTSFYSGNVTDGVPFPNAVDNGLYMTNFNLCEVANKSFRGIYPGMYAVPQNAGGAAFSHLDKVPTVGNLAGRIAKAIPHYNTTYNTAGVVFIEITGPWR</sequence>
<comment type="caution">
    <text evidence="1">The sequence shown here is derived from an EMBL/GenBank/DDBJ whole genome shotgun (WGS) entry which is preliminary data.</text>
</comment>
<keyword evidence="2" id="KW-1185">Reference proteome</keyword>
<evidence type="ECO:0000313" key="1">
    <source>
        <dbReference type="EMBL" id="MBR7793775.1"/>
    </source>
</evidence>
<proteinExistence type="predicted"/>
<accession>A0ABS5H583</accession>
<reference evidence="1 2" key="1">
    <citation type="submission" date="2021-04" db="EMBL/GenBank/DDBJ databases">
        <title>novel species isolated from subtropical streams in China.</title>
        <authorList>
            <person name="Lu H."/>
        </authorList>
    </citation>
    <scope>NUCLEOTIDE SEQUENCE [LARGE SCALE GENOMIC DNA]</scope>
    <source>
        <strain evidence="1 2">FT147W</strain>
    </source>
</reference>
<organism evidence="1 2">
    <name type="scientific">Undibacterium rivi</name>
    <dbReference type="NCBI Taxonomy" id="2828729"/>
    <lineage>
        <taxon>Bacteria</taxon>
        <taxon>Pseudomonadati</taxon>
        <taxon>Pseudomonadota</taxon>
        <taxon>Betaproteobacteria</taxon>
        <taxon>Burkholderiales</taxon>
        <taxon>Oxalobacteraceae</taxon>
        <taxon>Undibacterium</taxon>
    </lineage>
</organism>
<evidence type="ECO:0008006" key="3">
    <source>
        <dbReference type="Google" id="ProtNLM"/>
    </source>
</evidence>
<evidence type="ECO:0000313" key="2">
    <source>
        <dbReference type="Proteomes" id="UP000682982"/>
    </source>
</evidence>
<dbReference type="RefSeq" id="WP_212679712.1">
    <property type="nucleotide sequence ID" value="NZ_JAGSPK010000005.1"/>
</dbReference>
<name>A0ABS5H583_9BURK</name>
<protein>
    <recommendedName>
        <fullName evidence="3">Beta-1,3-glucanase N-terminal domain-containing protein</fullName>
    </recommendedName>
</protein>
<dbReference type="Proteomes" id="UP000682982">
    <property type="component" value="Unassembled WGS sequence"/>
</dbReference>
<gene>
    <name evidence="1" type="ORF">KDM87_14340</name>
</gene>